<dbReference type="SUPFAM" id="SSF52799">
    <property type="entry name" value="(Phosphotyrosine protein) phosphatases II"/>
    <property type="match status" value="1"/>
</dbReference>
<dbReference type="OrthoDB" id="10050052at2759"/>
<organism evidence="3 4">
    <name type="scientific">Mytilus coruscus</name>
    <name type="common">Sea mussel</name>
    <dbReference type="NCBI Taxonomy" id="42192"/>
    <lineage>
        <taxon>Eukaryota</taxon>
        <taxon>Metazoa</taxon>
        <taxon>Spiralia</taxon>
        <taxon>Lophotrochozoa</taxon>
        <taxon>Mollusca</taxon>
        <taxon>Bivalvia</taxon>
        <taxon>Autobranchia</taxon>
        <taxon>Pteriomorphia</taxon>
        <taxon>Mytilida</taxon>
        <taxon>Mytiloidea</taxon>
        <taxon>Mytilidae</taxon>
        <taxon>Mytilinae</taxon>
        <taxon>Mytilus</taxon>
    </lineage>
</organism>
<dbReference type="SUPFAM" id="SSF57756">
    <property type="entry name" value="Retrovirus zinc finger-like domains"/>
    <property type="match status" value="1"/>
</dbReference>
<sequence>MVDDCRVENIIFLVKENESVAEFYPKLDGIFKMQTLEIDLDSSEKPNKNILILTFNLLNKTRKSARQVKMFKTNAWKDSDQYPSVQILCYILDKTMERNSAPTLIIGSKTIGLPVCGVMSVCLNVTKATKSDNLFNVLENAMAVKKTGNSFFQNCMLRFGKVVPGSIKRGVIKGTNIENGSRYIDILDCEAVLPNRTLLGRFEVRLFADNNRTPCIYCHITGHPSYRCKIKPSLMNQRRCYNCSGIGHLANACKNEAYCSYCNIKGHAKIDCE</sequence>
<name>A0A6J8AHK4_MYTCO</name>
<reference evidence="3 4" key="1">
    <citation type="submission" date="2020-06" db="EMBL/GenBank/DDBJ databases">
        <authorList>
            <person name="Li R."/>
            <person name="Bekaert M."/>
        </authorList>
    </citation>
    <scope>NUCLEOTIDE SEQUENCE [LARGE SCALE GENOMIC DNA]</scope>
    <source>
        <strain evidence="4">wild</strain>
    </source>
</reference>
<keyword evidence="1" id="KW-0862">Zinc</keyword>
<evidence type="ECO:0000256" key="1">
    <source>
        <dbReference type="PROSITE-ProRule" id="PRU00047"/>
    </source>
</evidence>
<dbReference type="GO" id="GO:0004725">
    <property type="term" value="F:protein tyrosine phosphatase activity"/>
    <property type="evidence" value="ECO:0007669"/>
    <property type="project" value="InterPro"/>
</dbReference>
<evidence type="ECO:0000313" key="4">
    <source>
        <dbReference type="Proteomes" id="UP000507470"/>
    </source>
</evidence>
<dbReference type="SMART" id="SM00343">
    <property type="entry name" value="ZnF_C2HC"/>
    <property type="match status" value="2"/>
</dbReference>
<dbReference type="InterPro" id="IPR029021">
    <property type="entry name" value="Prot-tyrosine_phosphatase-like"/>
</dbReference>
<dbReference type="GO" id="GO:0008270">
    <property type="term" value="F:zinc ion binding"/>
    <property type="evidence" value="ECO:0007669"/>
    <property type="project" value="UniProtKB-KW"/>
</dbReference>
<evidence type="ECO:0000259" key="2">
    <source>
        <dbReference type="PROSITE" id="PS50158"/>
    </source>
</evidence>
<gene>
    <name evidence="3" type="ORF">MCOR_7910</name>
</gene>
<keyword evidence="1" id="KW-0479">Metal-binding</keyword>
<keyword evidence="1" id="KW-0863">Zinc-finger</keyword>
<dbReference type="InterPro" id="IPR001878">
    <property type="entry name" value="Znf_CCHC"/>
</dbReference>
<dbReference type="Proteomes" id="UP000507470">
    <property type="component" value="Unassembled WGS sequence"/>
</dbReference>
<dbReference type="EMBL" id="CACVKT020001464">
    <property type="protein sequence ID" value="CAC5368324.1"/>
    <property type="molecule type" value="Genomic_DNA"/>
</dbReference>
<dbReference type="PROSITE" id="PS50158">
    <property type="entry name" value="ZF_CCHC"/>
    <property type="match status" value="1"/>
</dbReference>
<feature type="domain" description="CCHC-type" evidence="2">
    <location>
        <begin position="238"/>
        <end position="255"/>
    </location>
</feature>
<proteinExistence type="predicted"/>
<dbReference type="InterPro" id="IPR000242">
    <property type="entry name" value="PTP_cat"/>
</dbReference>
<accession>A0A6J8AHK4</accession>
<evidence type="ECO:0000313" key="3">
    <source>
        <dbReference type="EMBL" id="CAC5368324.1"/>
    </source>
</evidence>
<dbReference type="InterPro" id="IPR036875">
    <property type="entry name" value="Znf_CCHC_sf"/>
</dbReference>
<dbReference type="Gene3D" id="3.90.190.10">
    <property type="entry name" value="Protein tyrosine phosphatase superfamily"/>
    <property type="match status" value="1"/>
</dbReference>
<dbReference type="Gene3D" id="4.10.60.10">
    <property type="entry name" value="Zinc finger, CCHC-type"/>
    <property type="match status" value="1"/>
</dbReference>
<dbReference type="AlphaFoldDB" id="A0A6J8AHK4"/>
<protein>
    <submittedName>
        <fullName evidence="3">CNBP</fullName>
    </submittedName>
</protein>
<dbReference type="Pfam" id="PF00102">
    <property type="entry name" value="Y_phosphatase"/>
    <property type="match status" value="1"/>
</dbReference>
<keyword evidence="4" id="KW-1185">Reference proteome</keyword>
<dbReference type="GO" id="GO:0003676">
    <property type="term" value="F:nucleic acid binding"/>
    <property type="evidence" value="ECO:0007669"/>
    <property type="project" value="InterPro"/>
</dbReference>